<evidence type="ECO:0000313" key="2">
    <source>
        <dbReference type="Proteomes" id="UP000829829"/>
    </source>
</evidence>
<dbReference type="EMBL" id="CP091957">
    <property type="protein sequence ID" value="UOG57759.1"/>
    <property type="molecule type" value="Genomic_DNA"/>
</dbReference>
<accession>A0A9Q8RG52</accession>
<dbReference type="Proteomes" id="UP000829829">
    <property type="component" value="Chromosome 1"/>
</dbReference>
<dbReference type="AlphaFoldDB" id="A0A9Q8RG52"/>
<organism evidence="1 2">
    <name type="scientific">Leptospira noguchii</name>
    <dbReference type="NCBI Taxonomy" id="28182"/>
    <lineage>
        <taxon>Bacteria</taxon>
        <taxon>Pseudomonadati</taxon>
        <taxon>Spirochaetota</taxon>
        <taxon>Spirochaetia</taxon>
        <taxon>Leptospirales</taxon>
        <taxon>Leptospiraceae</taxon>
        <taxon>Leptospira</taxon>
    </lineage>
</organism>
<reference evidence="1" key="1">
    <citation type="submission" date="2022-02" db="EMBL/GenBank/DDBJ databases">
        <title>The genetically variable rfb locus in Leptospira is a mobile cassette and a molecular signature of serovar identity.</title>
        <authorList>
            <person name="Nieves C."/>
            <person name="Vincent A.T."/>
            <person name="Zarantonelli L."/>
            <person name="Picardeau M."/>
            <person name="Veyrier F.J."/>
            <person name="Buschiazzo A."/>
        </authorList>
    </citation>
    <scope>NUCLEOTIDE SEQUENCE</scope>
    <source>
        <strain evidence="1">IP1512017</strain>
    </source>
</reference>
<evidence type="ECO:0000313" key="1">
    <source>
        <dbReference type="EMBL" id="UOG57759.1"/>
    </source>
</evidence>
<name>A0A9Q8RG52_9LEPT</name>
<protein>
    <submittedName>
        <fullName evidence="1">Uncharacterized protein</fullName>
    </submittedName>
</protein>
<sequence length="177" mass="20924">MLSRKKFSFLLVLLPFLFFTTNSCSRIYSVGILNQKDKTVTLILKLQIPVSQHHFQSYITEHHSENLSLPSFDFRNWFRIRSESIAYSNRSKFQEKIQLENIRYNEGLGEVFLELSPKYAYFIGYSMNNNYPASLMNRYSEIRIESSLGKIVYNGEEIVNAFQYDEDCECLLWTLNH</sequence>
<gene>
    <name evidence="1" type="ORF">MAL03_06425</name>
</gene>
<proteinExistence type="predicted"/>